<dbReference type="PANTHER" id="PTHR38590:SF1">
    <property type="entry name" value="BLL0828 PROTEIN"/>
    <property type="match status" value="1"/>
</dbReference>
<dbReference type="Gene3D" id="3.40.960.10">
    <property type="entry name" value="VSR Endonuclease"/>
    <property type="match status" value="1"/>
</dbReference>
<comment type="caution">
    <text evidence="2">The sequence shown here is derived from an EMBL/GenBank/DDBJ whole genome shotgun (WGS) entry which is preliminary data.</text>
</comment>
<evidence type="ECO:0000313" key="3">
    <source>
        <dbReference type="Proteomes" id="UP000322077"/>
    </source>
</evidence>
<dbReference type="Pfam" id="PF04480">
    <property type="entry name" value="DUF559"/>
    <property type="match status" value="1"/>
</dbReference>
<dbReference type="EMBL" id="VTOU01000002">
    <property type="protein sequence ID" value="TZG27734.1"/>
    <property type="molecule type" value="Genomic_DNA"/>
</dbReference>
<keyword evidence="3" id="KW-1185">Reference proteome</keyword>
<dbReference type="CDD" id="cd01038">
    <property type="entry name" value="Endonuclease_DUF559"/>
    <property type="match status" value="1"/>
</dbReference>
<dbReference type="PANTHER" id="PTHR38590">
    <property type="entry name" value="BLL0828 PROTEIN"/>
    <property type="match status" value="1"/>
</dbReference>
<dbReference type="InterPro" id="IPR007569">
    <property type="entry name" value="DUF559"/>
</dbReference>
<protein>
    <submittedName>
        <fullName evidence="2">DUF559 domain-containing protein</fullName>
    </submittedName>
</protein>
<evidence type="ECO:0000313" key="2">
    <source>
        <dbReference type="EMBL" id="TZG27734.1"/>
    </source>
</evidence>
<dbReference type="Proteomes" id="UP000322077">
    <property type="component" value="Unassembled WGS sequence"/>
</dbReference>
<dbReference type="AlphaFoldDB" id="A0A5D9C7J8"/>
<dbReference type="RefSeq" id="WP_149521946.1">
    <property type="nucleotide sequence ID" value="NZ_VTOU01000002.1"/>
</dbReference>
<dbReference type="InterPro" id="IPR011335">
    <property type="entry name" value="Restrct_endonuc-II-like"/>
</dbReference>
<accession>A0A5D9C7J8</accession>
<proteinExistence type="predicted"/>
<evidence type="ECO:0000259" key="1">
    <source>
        <dbReference type="Pfam" id="PF04480"/>
    </source>
</evidence>
<dbReference type="SUPFAM" id="SSF52980">
    <property type="entry name" value="Restriction endonuclease-like"/>
    <property type="match status" value="1"/>
</dbReference>
<sequence length="127" mass="14443">MPPVRRQISPFAHAMRQDATDVEMRMWMALRGRRLDSWKFKRQATIGRYVVDFLCIEARLVIELDGGPHSEQRDASRTALIEAAGYRVIRFWNNEVVDNFDGVLASLRIALGEVRPSPNPLPHAGEG</sequence>
<name>A0A5D9C7J8_9SPHN</name>
<reference evidence="2 3" key="1">
    <citation type="submission" date="2019-08" db="EMBL/GenBank/DDBJ databases">
        <authorList>
            <person name="Wang G."/>
            <person name="Xu Z."/>
        </authorList>
    </citation>
    <scope>NUCLEOTIDE SEQUENCE [LARGE SCALE GENOMIC DNA]</scope>
    <source>
        <strain evidence="2 3">ZX</strain>
    </source>
</reference>
<gene>
    <name evidence="2" type="ORF">FYJ91_09200</name>
</gene>
<dbReference type="InterPro" id="IPR047216">
    <property type="entry name" value="Endonuclease_DUF559_bact"/>
</dbReference>
<organism evidence="2 3">
    <name type="scientific">Sphingomonas montanisoli</name>
    <dbReference type="NCBI Taxonomy" id="2606412"/>
    <lineage>
        <taxon>Bacteria</taxon>
        <taxon>Pseudomonadati</taxon>
        <taxon>Pseudomonadota</taxon>
        <taxon>Alphaproteobacteria</taxon>
        <taxon>Sphingomonadales</taxon>
        <taxon>Sphingomonadaceae</taxon>
        <taxon>Sphingomonas</taxon>
    </lineage>
</organism>
<feature type="domain" description="DUF559" evidence="1">
    <location>
        <begin position="9"/>
        <end position="108"/>
    </location>
</feature>